<dbReference type="InterPro" id="IPR036144">
    <property type="entry name" value="RibA-like_sf"/>
</dbReference>
<evidence type="ECO:0000256" key="10">
    <source>
        <dbReference type="ARBA" id="ARBA00022833"/>
    </source>
</evidence>
<reference evidence="15 16" key="1">
    <citation type="submission" date="2017-08" db="EMBL/GenBank/DDBJ databases">
        <title>Acidophilic green algal genome provides insights into adaptation to an acidic environment.</title>
        <authorList>
            <person name="Hirooka S."/>
            <person name="Hirose Y."/>
            <person name="Kanesaki Y."/>
            <person name="Higuchi S."/>
            <person name="Fujiwara T."/>
            <person name="Onuma R."/>
            <person name="Era A."/>
            <person name="Ohbayashi R."/>
            <person name="Uzuka A."/>
            <person name="Nozaki H."/>
            <person name="Yoshikawa H."/>
            <person name="Miyagishima S.Y."/>
        </authorList>
    </citation>
    <scope>NUCLEOTIDE SEQUENCE [LARGE SCALE GENOMIC DNA]</scope>
    <source>
        <strain evidence="15 16">NIES-2499</strain>
    </source>
</reference>
<dbReference type="EC" id="3.5.4.25" evidence="5"/>
<dbReference type="GO" id="GO:0009231">
    <property type="term" value="P:riboflavin biosynthetic process"/>
    <property type="evidence" value="ECO:0007669"/>
    <property type="project" value="UniProtKB-KW"/>
</dbReference>
<dbReference type="GO" id="GO:0008686">
    <property type="term" value="F:3,4-dihydroxy-2-butanone-4-phosphate synthase activity"/>
    <property type="evidence" value="ECO:0007669"/>
    <property type="project" value="TreeGrafter"/>
</dbReference>
<keyword evidence="11" id="KW-0342">GTP-binding</keyword>
<comment type="pathway">
    <text evidence="2">Cofactor biosynthesis; riboflavin biosynthesis; 5-amino-6-(D-ribitylamino)uracil from GTP: step 1/4.</text>
</comment>
<dbReference type="CDD" id="cd00641">
    <property type="entry name" value="GTP_cyclohydro2"/>
    <property type="match status" value="1"/>
</dbReference>
<evidence type="ECO:0000256" key="3">
    <source>
        <dbReference type="ARBA" id="ARBA00005520"/>
    </source>
</evidence>
<dbReference type="InterPro" id="IPR000926">
    <property type="entry name" value="RibA"/>
</dbReference>
<evidence type="ECO:0000256" key="4">
    <source>
        <dbReference type="ARBA" id="ARBA00008976"/>
    </source>
</evidence>
<dbReference type="Proteomes" id="UP000232323">
    <property type="component" value="Unassembled WGS sequence"/>
</dbReference>
<dbReference type="STRING" id="1157962.A0A250XDL5"/>
<protein>
    <recommendedName>
        <fullName evidence="5">GTP cyclohydrolase II</fullName>
        <ecNumber evidence="5">3.5.4.25</ecNumber>
    </recommendedName>
</protein>
<dbReference type="SUPFAM" id="SSF142695">
    <property type="entry name" value="RibA-like"/>
    <property type="match status" value="1"/>
</dbReference>
<comment type="similarity">
    <text evidence="3">In the N-terminal section; belongs to the DHBP synthase family.</text>
</comment>
<dbReference type="HAMAP" id="MF_00179">
    <property type="entry name" value="RibA"/>
    <property type="match status" value="1"/>
</dbReference>
<evidence type="ECO:0000256" key="5">
    <source>
        <dbReference type="ARBA" id="ARBA00012762"/>
    </source>
</evidence>
<comment type="similarity">
    <text evidence="4">In the C-terminal section; belongs to the GTP cyclohydrolase II family.</text>
</comment>
<accession>A0A250XDL5</accession>
<dbReference type="GO" id="GO:0046872">
    <property type="term" value="F:metal ion binding"/>
    <property type="evidence" value="ECO:0007669"/>
    <property type="project" value="UniProtKB-KW"/>
</dbReference>
<evidence type="ECO:0000256" key="11">
    <source>
        <dbReference type="ARBA" id="ARBA00023134"/>
    </source>
</evidence>
<keyword evidence="9" id="KW-0378">Hydrolase</keyword>
<keyword evidence="16" id="KW-1185">Reference proteome</keyword>
<evidence type="ECO:0000256" key="8">
    <source>
        <dbReference type="ARBA" id="ARBA00022741"/>
    </source>
</evidence>
<feature type="compositionally biased region" description="Low complexity" evidence="13">
    <location>
        <begin position="52"/>
        <end position="68"/>
    </location>
</feature>
<keyword evidence="6" id="KW-0686">Riboflavin biosynthesis</keyword>
<dbReference type="AlphaFoldDB" id="A0A250XDL5"/>
<evidence type="ECO:0000256" key="13">
    <source>
        <dbReference type="SAM" id="MobiDB-lite"/>
    </source>
</evidence>
<feature type="domain" description="GTP cyclohydrolase II" evidence="14">
    <location>
        <begin position="89"/>
        <end position="256"/>
    </location>
</feature>
<organism evidence="15 16">
    <name type="scientific">Chlamydomonas eustigma</name>
    <dbReference type="NCBI Taxonomy" id="1157962"/>
    <lineage>
        <taxon>Eukaryota</taxon>
        <taxon>Viridiplantae</taxon>
        <taxon>Chlorophyta</taxon>
        <taxon>core chlorophytes</taxon>
        <taxon>Chlorophyceae</taxon>
        <taxon>CS clade</taxon>
        <taxon>Chlamydomonadales</taxon>
        <taxon>Chlamydomonadaceae</taxon>
        <taxon>Chlamydomonas</taxon>
    </lineage>
</organism>
<sequence length="328" mass="36339">MASVERMNSHYSASSVSTAYFNPRFRSYKTLKSNVCIIGDLKSSRETQTAHGVSNSSSSPVNGVTSKSTYSRVANQDIDEKRVLTKFVAETLLPTRHGKFRLRGYKHSVDDGVTFSEPTAVINGTVEGQEEVPVRVHDACYTSEVLGSLKCDCAEQLELALKRISKCPPGMVIYLQQEGRGIGLANKIAAYSLQEQGMDTVDANRALGLPDDSREYISVRNILADLGIKSIRLITNNPRKINKLRGLGINITGRIPSIVEAGEHNQGYLDTKRERMDHMLEEGDWCHFEHEGGMKELRDSEVKDCVSSDAASDLDYDNDGKIKFDLTI</sequence>
<dbReference type="PANTHER" id="PTHR21327:SF47">
    <property type="entry name" value="GTP CYCLOHYDROLASE II DOMAIN-CONTAINING PROTEIN"/>
    <property type="match status" value="1"/>
</dbReference>
<dbReference type="InterPro" id="IPR032677">
    <property type="entry name" value="GTP_cyclohydro_II"/>
</dbReference>
<dbReference type="GO" id="GO:0003935">
    <property type="term" value="F:GTP cyclohydrolase II activity"/>
    <property type="evidence" value="ECO:0007669"/>
    <property type="project" value="UniProtKB-EC"/>
</dbReference>
<comment type="caution">
    <text evidence="15">The sequence shown here is derived from an EMBL/GenBank/DDBJ whole genome shotgun (WGS) entry which is preliminary data.</text>
</comment>
<evidence type="ECO:0000256" key="12">
    <source>
        <dbReference type="ARBA" id="ARBA00049295"/>
    </source>
</evidence>
<dbReference type="FunFam" id="3.40.50.10990:FF:000001">
    <property type="entry name" value="Riboflavin biosynthesis protein RibBA"/>
    <property type="match status" value="1"/>
</dbReference>
<evidence type="ECO:0000256" key="7">
    <source>
        <dbReference type="ARBA" id="ARBA00022723"/>
    </source>
</evidence>
<evidence type="ECO:0000313" key="16">
    <source>
        <dbReference type="Proteomes" id="UP000232323"/>
    </source>
</evidence>
<comment type="catalytic activity">
    <reaction evidence="12">
        <text>GTP + 4 H2O = 2,5-diamino-6-hydroxy-4-(5-phosphoribosylamino)-pyrimidine + formate + 2 phosphate + 3 H(+)</text>
        <dbReference type="Rhea" id="RHEA:23704"/>
        <dbReference type="ChEBI" id="CHEBI:15377"/>
        <dbReference type="ChEBI" id="CHEBI:15378"/>
        <dbReference type="ChEBI" id="CHEBI:15740"/>
        <dbReference type="ChEBI" id="CHEBI:37565"/>
        <dbReference type="ChEBI" id="CHEBI:43474"/>
        <dbReference type="ChEBI" id="CHEBI:58614"/>
        <dbReference type="EC" id="3.5.4.25"/>
    </reaction>
</comment>
<dbReference type="Pfam" id="PF00925">
    <property type="entry name" value="GTP_cyclohydro2"/>
    <property type="match status" value="1"/>
</dbReference>
<keyword evidence="10" id="KW-0862">Zinc</keyword>
<evidence type="ECO:0000259" key="14">
    <source>
        <dbReference type="Pfam" id="PF00925"/>
    </source>
</evidence>
<dbReference type="Gene3D" id="3.40.50.10990">
    <property type="entry name" value="GTP cyclohydrolase II"/>
    <property type="match status" value="1"/>
</dbReference>
<dbReference type="PANTHER" id="PTHR21327">
    <property type="entry name" value="GTP CYCLOHYDROLASE II-RELATED"/>
    <property type="match status" value="1"/>
</dbReference>
<dbReference type="EMBL" id="BEGY01000057">
    <property type="protein sequence ID" value="GAX80850.1"/>
    <property type="molecule type" value="Genomic_DNA"/>
</dbReference>
<comment type="cofactor">
    <cofactor evidence="1">
        <name>Zn(2+)</name>
        <dbReference type="ChEBI" id="CHEBI:29105"/>
    </cofactor>
</comment>
<evidence type="ECO:0000256" key="2">
    <source>
        <dbReference type="ARBA" id="ARBA00004853"/>
    </source>
</evidence>
<dbReference type="OrthoDB" id="60371at2759"/>
<proteinExistence type="inferred from homology"/>
<keyword evidence="8" id="KW-0547">Nucleotide-binding</keyword>
<dbReference type="NCBIfam" id="TIGR00505">
    <property type="entry name" value="ribA"/>
    <property type="match status" value="1"/>
</dbReference>
<name>A0A250XDL5_9CHLO</name>
<gene>
    <name evidence="15" type="ORF">CEUSTIGMA_g8285.t1</name>
</gene>
<evidence type="ECO:0000256" key="9">
    <source>
        <dbReference type="ARBA" id="ARBA00022801"/>
    </source>
</evidence>
<evidence type="ECO:0000313" key="15">
    <source>
        <dbReference type="EMBL" id="GAX80850.1"/>
    </source>
</evidence>
<evidence type="ECO:0000256" key="1">
    <source>
        <dbReference type="ARBA" id="ARBA00001947"/>
    </source>
</evidence>
<dbReference type="NCBIfam" id="NF001591">
    <property type="entry name" value="PRK00393.1"/>
    <property type="match status" value="1"/>
</dbReference>
<feature type="region of interest" description="Disordered" evidence="13">
    <location>
        <begin position="47"/>
        <end position="68"/>
    </location>
</feature>
<evidence type="ECO:0000256" key="6">
    <source>
        <dbReference type="ARBA" id="ARBA00022619"/>
    </source>
</evidence>
<dbReference type="GO" id="GO:0005829">
    <property type="term" value="C:cytosol"/>
    <property type="evidence" value="ECO:0007669"/>
    <property type="project" value="TreeGrafter"/>
</dbReference>
<keyword evidence="7" id="KW-0479">Metal-binding</keyword>
<dbReference type="GO" id="GO:0005525">
    <property type="term" value="F:GTP binding"/>
    <property type="evidence" value="ECO:0007669"/>
    <property type="project" value="UniProtKB-KW"/>
</dbReference>